<dbReference type="GO" id="GO:0008263">
    <property type="term" value="F:pyrimidine-specific mismatch base pair DNA N-glycosylase activity"/>
    <property type="evidence" value="ECO:0007669"/>
    <property type="project" value="InterPro"/>
</dbReference>
<evidence type="ECO:0000256" key="5">
    <source>
        <dbReference type="ARBA" id="ARBA00023125"/>
    </source>
</evidence>
<evidence type="ECO:0000256" key="4">
    <source>
        <dbReference type="ARBA" id="ARBA00022801"/>
    </source>
</evidence>
<sequence>MNTVSQMELSKENILNPEMENTENTQSLSETGPIIHALDNKIAQDCYPELPEGWKRIVKERKTGKSAGKSDVYIVSPQGKLFRSSKELKNYFQRSTREENLKPEDISVFWRGFTRERITLDKQTSQLQATTPITQDFNTLTVDIPQTVLQDPDREEGFETEGGCSKRQRQTKVKNASKQKPKKGAKLQNSNRQRLCSRRLSAKADQKELPPSEEKKLGDGTPLDGSQESSKAKRKAGSRKSKEQAADNKKQSRKEQAFVSKGSPEVQVEEAEESVSEVSKFNRQMALSSKEDSAADSAISGRSELCTSPSHCSESEIPSENTRRDTKESNGDSFTLLKTQVDNQPAPKVKMDKRKTSPYFSRKYSEGASSPPRRKAFAKWIPPRSPFKLVQETLFHDPWKLLIATILLNKTSGKKAIPVLWDFLERYPSAEVARVADWKEVAALLKPLGLYELRAKAITKFSDEYLTKQWRYPIELHGIGKYGNDSYRIFCVKEWKEVQPQDHKLNKYWEWLWANQELLGLS</sequence>
<accession>A0A401SMY2</accession>
<keyword evidence="16" id="KW-1185">Reference proteome</keyword>
<name>A0A401SMY2_CHIPU</name>
<dbReference type="PIRSF" id="PIRSF038005">
    <property type="entry name" value="Methyl_CpG_bd_MBD4"/>
    <property type="match status" value="1"/>
</dbReference>
<evidence type="ECO:0000256" key="7">
    <source>
        <dbReference type="ARBA" id="ARBA00023242"/>
    </source>
</evidence>
<evidence type="ECO:0000256" key="9">
    <source>
        <dbReference type="ARBA" id="ARBA00062707"/>
    </source>
</evidence>
<evidence type="ECO:0000256" key="13">
    <source>
        <dbReference type="SAM" id="MobiDB-lite"/>
    </source>
</evidence>
<feature type="compositionally biased region" description="Basic and acidic residues" evidence="13">
    <location>
        <begin position="240"/>
        <end position="256"/>
    </location>
</feature>
<dbReference type="STRING" id="137246.A0A401SMY2"/>
<dbReference type="AlphaFoldDB" id="A0A401SMY2"/>
<reference evidence="15 16" key="1">
    <citation type="journal article" date="2018" name="Nat. Ecol. Evol.">
        <title>Shark genomes provide insights into elasmobranch evolution and the origin of vertebrates.</title>
        <authorList>
            <person name="Hara Y"/>
            <person name="Yamaguchi K"/>
            <person name="Onimaru K"/>
            <person name="Kadota M"/>
            <person name="Koyanagi M"/>
            <person name="Keeley SD"/>
            <person name="Tatsumi K"/>
            <person name="Tanaka K"/>
            <person name="Motone F"/>
            <person name="Kageyama Y"/>
            <person name="Nozu R"/>
            <person name="Adachi N"/>
            <person name="Nishimura O"/>
            <person name="Nakagawa R"/>
            <person name="Tanegashima C"/>
            <person name="Kiyatake I"/>
            <person name="Matsumoto R"/>
            <person name="Murakumo K"/>
            <person name="Nishida K"/>
            <person name="Terakita A"/>
            <person name="Kuratani S"/>
            <person name="Sato K"/>
            <person name="Hyodo S Kuraku.S."/>
        </authorList>
    </citation>
    <scope>NUCLEOTIDE SEQUENCE [LARGE SCALE GENOMIC DNA]</scope>
</reference>
<comment type="subunit">
    <text evidence="9">Interacts with MLH1.</text>
</comment>
<keyword evidence="7" id="KW-0539">Nucleus</keyword>
<evidence type="ECO:0000259" key="14">
    <source>
        <dbReference type="PROSITE" id="PS50982"/>
    </source>
</evidence>
<dbReference type="InterPro" id="IPR001739">
    <property type="entry name" value="Methyl_CpG_DNA-bd"/>
</dbReference>
<dbReference type="GO" id="GO:0005634">
    <property type="term" value="C:nucleus"/>
    <property type="evidence" value="ECO:0007669"/>
    <property type="project" value="UniProtKB-SubCell"/>
</dbReference>
<gene>
    <name evidence="15" type="ORF">chiPu_0010230</name>
</gene>
<keyword evidence="2" id="KW-0597">Phosphoprotein</keyword>
<feature type="compositionally biased region" description="Polar residues" evidence="13">
    <location>
        <begin position="331"/>
        <end position="343"/>
    </location>
</feature>
<evidence type="ECO:0000256" key="12">
    <source>
        <dbReference type="ARBA" id="ARBA00083330"/>
    </source>
</evidence>
<feature type="compositionally biased region" description="Basic and acidic residues" evidence="13">
    <location>
        <begin position="321"/>
        <end position="330"/>
    </location>
</feature>
<evidence type="ECO:0000256" key="2">
    <source>
        <dbReference type="ARBA" id="ARBA00022553"/>
    </source>
</evidence>
<comment type="function">
    <text evidence="8">Mismatch-specific DNA N-glycosylase involved in DNA repair. Has thymine glycosylase activity and is specific for G:T mismatches within methylated and unmethylated CpG sites. Can also remove uracil or 5-fluorouracil in G:U mismatches. Has no lyase activity. Was first identified as methyl-CpG-binding protein.</text>
</comment>
<dbReference type="PANTHER" id="PTHR15074">
    <property type="entry name" value="METHYL-CPG-BINDING PROTEIN"/>
    <property type="match status" value="1"/>
</dbReference>
<keyword evidence="6" id="KW-0234">DNA repair</keyword>
<dbReference type="GO" id="GO:0006281">
    <property type="term" value="P:DNA repair"/>
    <property type="evidence" value="ECO:0007669"/>
    <property type="project" value="UniProtKB-KW"/>
</dbReference>
<dbReference type="OMA" id="AKWIPPR"/>
<evidence type="ECO:0000256" key="6">
    <source>
        <dbReference type="ARBA" id="ARBA00023204"/>
    </source>
</evidence>
<feature type="region of interest" description="Disordered" evidence="13">
    <location>
        <begin position="148"/>
        <end position="353"/>
    </location>
</feature>
<dbReference type="PANTHER" id="PTHR15074:SF7">
    <property type="entry name" value="METHYL-CPG-BINDING DOMAIN PROTEIN 4"/>
    <property type="match status" value="1"/>
</dbReference>
<dbReference type="Gene3D" id="1.10.340.30">
    <property type="entry name" value="Hypothetical protein, domain 2"/>
    <property type="match status" value="1"/>
</dbReference>
<dbReference type="InterPro" id="IPR016177">
    <property type="entry name" value="DNA-bd_dom_sf"/>
</dbReference>
<keyword evidence="4" id="KW-0378">Hydrolase</keyword>
<protein>
    <recommendedName>
        <fullName evidence="10">Methyl-CpG-binding domain protein 4</fullName>
    </recommendedName>
    <alternativeName>
        <fullName evidence="11">Methyl-CpG-binding protein MBD4</fullName>
    </alternativeName>
    <alternativeName>
        <fullName evidence="12">Mismatch-specific DNA N-glycosylase</fullName>
    </alternativeName>
</protein>
<dbReference type="SUPFAM" id="SSF54171">
    <property type="entry name" value="DNA-binding domain"/>
    <property type="match status" value="1"/>
</dbReference>
<dbReference type="EMBL" id="BEZZ01000386">
    <property type="protein sequence ID" value="GCC31769.1"/>
    <property type="molecule type" value="Genomic_DNA"/>
</dbReference>
<dbReference type="SMART" id="SM00391">
    <property type="entry name" value="MBD"/>
    <property type="match status" value="1"/>
</dbReference>
<dbReference type="GO" id="GO:0003677">
    <property type="term" value="F:DNA binding"/>
    <property type="evidence" value="ECO:0007669"/>
    <property type="project" value="UniProtKB-KW"/>
</dbReference>
<dbReference type="SUPFAM" id="SSF48150">
    <property type="entry name" value="DNA-glycosylase"/>
    <property type="match status" value="1"/>
</dbReference>
<dbReference type="Proteomes" id="UP000287033">
    <property type="component" value="Unassembled WGS sequence"/>
</dbReference>
<feature type="region of interest" description="Disordered" evidence="13">
    <location>
        <begin position="1"/>
        <end position="25"/>
    </location>
</feature>
<evidence type="ECO:0000313" key="15">
    <source>
        <dbReference type="EMBL" id="GCC31769.1"/>
    </source>
</evidence>
<comment type="caution">
    <text evidence="15">The sequence shown here is derived from an EMBL/GenBank/DDBJ whole genome shotgun (WGS) entry which is preliminary data.</text>
</comment>
<evidence type="ECO:0000256" key="3">
    <source>
        <dbReference type="ARBA" id="ARBA00022763"/>
    </source>
</evidence>
<keyword evidence="3" id="KW-0227">DNA damage</keyword>
<evidence type="ECO:0000313" key="16">
    <source>
        <dbReference type="Proteomes" id="UP000287033"/>
    </source>
</evidence>
<organism evidence="15 16">
    <name type="scientific">Chiloscyllium punctatum</name>
    <name type="common">Brownbanded bambooshark</name>
    <name type="synonym">Hemiscyllium punctatum</name>
    <dbReference type="NCBI Taxonomy" id="137246"/>
    <lineage>
        <taxon>Eukaryota</taxon>
        <taxon>Metazoa</taxon>
        <taxon>Chordata</taxon>
        <taxon>Craniata</taxon>
        <taxon>Vertebrata</taxon>
        <taxon>Chondrichthyes</taxon>
        <taxon>Elasmobranchii</taxon>
        <taxon>Galeomorphii</taxon>
        <taxon>Galeoidea</taxon>
        <taxon>Orectolobiformes</taxon>
        <taxon>Hemiscylliidae</taxon>
        <taxon>Chiloscyllium</taxon>
    </lineage>
</organism>
<evidence type="ECO:0000256" key="1">
    <source>
        <dbReference type="ARBA" id="ARBA00004123"/>
    </source>
</evidence>
<evidence type="ECO:0000256" key="8">
    <source>
        <dbReference type="ARBA" id="ARBA00055831"/>
    </source>
</evidence>
<dbReference type="FunFam" id="1.10.340.30:FF:000051">
    <property type="entry name" value="Methyl-CpG-binding domain protein 4"/>
    <property type="match status" value="1"/>
</dbReference>
<dbReference type="Pfam" id="PF01429">
    <property type="entry name" value="MBD"/>
    <property type="match status" value="1"/>
</dbReference>
<dbReference type="InterPro" id="IPR045138">
    <property type="entry name" value="MeCP2/MBD4"/>
</dbReference>
<feature type="compositionally biased region" description="Basic and acidic residues" evidence="13">
    <location>
        <begin position="202"/>
        <end position="218"/>
    </location>
</feature>
<dbReference type="InterPro" id="IPR017352">
    <property type="entry name" value="MBD4"/>
</dbReference>
<comment type="subcellular location">
    <subcellularLocation>
        <location evidence="1">Nucleus</location>
    </subcellularLocation>
</comment>
<feature type="compositionally biased region" description="Polar residues" evidence="13">
    <location>
        <begin position="305"/>
        <end position="320"/>
    </location>
</feature>
<dbReference type="OrthoDB" id="10265068at2759"/>
<keyword evidence="5" id="KW-0238">DNA-binding</keyword>
<feature type="compositionally biased region" description="Basic residues" evidence="13">
    <location>
        <begin position="166"/>
        <end position="185"/>
    </location>
</feature>
<evidence type="ECO:0000256" key="11">
    <source>
        <dbReference type="ARBA" id="ARBA00076709"/>
    </source>
</evidence>
<dbReference type="InterPro" id="IPR011257">
    <property type="entry name" value="DNA_glycosylase"/>
</dbReference>
<proteinExistence type="predicted"/>
<dbReference type="PROSITE" id="PS50982">
    <property type="entry name" value="MBD"/>
    <property type="match status" value="1"/>
</dbReference>
<dbReference type="Gene3D" id="3.30.890.10">
    <property type="entry name" value="Methyl-cpg-binding Protein 2, Chain A"/>
    <property type="match status" value="1"/>
</dbReference>
<feature type="domain" description="MBD" evidence="14">
    <location>
        <begin position="40"/>
        <end position="118"/>
    </location>
</feature>
<evidence type="ECO:0000256" key="10">
    <source>
        <dbReference type="ARBA" id="ARBA00069821"/>
    </source>
</evidence>